<organism evidence="2 3">
    <name type="scientific">Trypanosoma cruzi</name>
    <dbReference type="NCBI Taxonomy" id="5693"/>
    <lineage>
        <taxon>Eukaryota</taxon>
        <taxon>Discoba</taxon>
        <taxon>Euglenozoa</taxon>
        <taxon>Kinetoplastea</taxon>
        <taxon>Metakinetoplastina</taxon>
        <taxon>Trypanosomatida</taxon>
        <taxon>Trypanosomatidae</taxon>
        <taxon>Trypanosoma</taxon>
        <taxon>Schizotrypanum</taxon>
    </lineage>
</organism>
<feature type="compositionally biased region" description="Basic and acidic residues" evidence="1">
    <location>
        <begin position="61"/>
        <end position="76"/>
    </location>
</feature>
<feature type="region of interest" description="Disordered" evidence="1">
    <location>
        <begin position="61"/>
        <end position="85"/>
    </location>
</feature>
<protein>
    <submittedName>
        <fullName evidence="2">Uncharacterized protein</fullName>
    </submittedName>
</protein>
<evidence type="ECO:0000313" key="2">
    <source>
        <dbReference type="EMBL" id="KAF5224960.1"/>
    </source>
</evidence>
<dbReference type="EMBL" id="JABDHM010000009">
    <property type="protein sequence ID" value="KAF5224960.1"/>
    <property type="molecule type" value="Genomic_DNA"/>
</dbReference>
<sequence>MHRLRGRLPDPDALHVRGTHGRVAAQKLERHRNYGKRCHQQYRYDRDRQVARAGSIHVRRGDRLCGGKDQRNKDNCKTGPQTPRGGMLAHVQVKRFSPLRGLLTAQTLFCPRARKVHRQPYEARAEKRAQQNHHPNKVRVAGVVVLLRLIRVRRLKPAVEIRHQHCGSKPTERLHDQYNIAALQGNLQHQRHDRRNIHHRKAKGGNSLVKSKERHARCGNCTVKCHPKQNKAQASKETPNRKQDCGTHVVKQHSGMEPAVAHAIPDRADCRDVALRIPVLIPQMIRKDAETVIGRNAKREIDAGHQHPHAEQIVYQFYHCFLPWCHTKSKEGIQSEEPKKKTHTPLKTEIVCRHAVRANHDRFSCNGAHAFVTES</sequence>
<evidence type="ECO:0000256" key="1">
    <source>
        <dbReference type="SAM" id="MobiDB-lite"/>
    </source>
</evidence>
<accession>A0A7J6YFA2</accession>
<dbReference type="VEuPathDB" id="TriTrypDB:ECC02_001893"/>
<dbReference type="AlphaFoldDB" id="A0A7J6YFA2"/>
<evidence type="ECO:0000313" key="3">
    <source>
        <dbReference type="Proteomes" id="UP000583944"/>
    </source>
</evidence>
<dbReference type="Proteomes" id="UP000583944">
    <property type="component" value="Unassembled WGS sequence"/>
</dbReference>
<comment type="caution">
    <text evidence="2">The sequence shown here is derived from an EMBL/GenBank/DDBJ whole genome shotgun (WGS) entry which is preliminary data.</text>
</comment>
<gene>
    <name evidence="2" type="ORF">ECC02_001893</name>
</gene>
<name>A0A7J6YFA2_TRYCR</name>
<proteinExistence type="predicted"/>
<reference evidence="2 3" key="1">
    <citation type="journal article" date="2019" name="Genome Biol. Evol.">
        <title>Nanopore Sequencing Significantly Improves Genome Assembly of the Protozoan Parasite Trypanosoma cruzi.</title>
        <authorList>
            <person name="Diaz-Viraque F."/>
            <person name="Pita S."/>
            <person name="Greif G."/>
            <person name="de Souza R.C.M."/>
            <person name="Iraola G."/>
            <person name="Robello C."/>
        </authorList>
    </citation>
    <scope>NUCLEOTIDE SEQUENCE [LARGE SCALE GENOMIC DNA]</scope>
    <source>
        <strain evidence="2 3">Berenice</strain>
    </source>
</reference>